<protein>
    <submittedName>
        <fullName evidence="6">Uncharacterized protein</fullName>
    </submittedName>
</protein>
<keyword evidence="2" id="KW-0802">TPR repeat</keyword>
<dbReference type="RefSeq" id="XP_003292276.1">
    <property type="nucleotide sequence ID" value="XM_003292228.1"/>
</dbReference>
<accession>F0ZXY3</accession>
<proteinExistence type="predicted"/>
<feature type="region of interest" description="Disordered" evidence="4">
    <location>
        <begin position="518"/>
        <end position="554"/>
    </location>
</feature>
<dbReference type="EMBL" id="GL871270">
    <property type="protein sequence ID" value="EGC31187.1"/>
    <property type="molecule type" value="Genomic_DNA"/>
</dbReference>
<feature type="compositionally biased region" description="Low complexity" evidence="4">
    <location>
        <begin position="608"/>
        <end position="630"/>
    </location>
</feature>
<evidence type="ECO:0000256" key="3">
    <source>
        <dbReference type="SAM" id="Coils"/>
    </source>
</evidence>
<dbReference type="eggNOG" id="ENOG502RGJE">
    <property type="taxonomic scope" value="Eukaryota"/>
</dbReference>
<organism evidence="6 7">
    <name type="scientific">Dictyostelium purpureum</name>
    <name type="common">Slime mold</name>
    <dbReference type="NCBI Taxonomy" id="5786"/>
    <lineage>
        <taxon>Eukaryota</taxon>
        <taxon>Amoebozoa</taxon>
        <taxon>Evosea</taxon>
        <taxon>Eumycetozoa</taxon>
        <taxon>Dictyostelia</taxon>
        <taxon>Dictyosteliales</taxon>
        <taxon>Dictyosteliaceae</taxon>
        <taxon>Dictyostelium</taxon>
    </lineage>
</organism>
<keyword evidence="5" id="KW-0812">Transmembrane</keyword>
<evidence type="ECO:0000256" key="1">
    <source>
        <dbReference type="ARBA" id="ARBA00022737"/>
    </source>
</evidence>
<feature type="region of interest" description="Disordered" evidence="4">
    <location>
        <begin position="250"/>
        <end position="382"/>
    </location>
</feature>
<sequence>MNIDNKEKRKSVSLFGKEKTELEKLKEQEKQRYKDEKKKEKELEKKLKEEKEKEEKETKQKLKEQEKKIQKELDFEEKERKKQKEREKEEKKRIEKELKKQNRKSNKLTSGTNTATASEITNTDDVSEITDTSTYSTRSIDFEDHFGTTSLKSAPGNFSTNSSLKEKDKSKRSSIIDIMKKLHVSNHSSNNNTLAVAGNQMINSNNNSSSDTETPPMGTSKSTPTSPTKIGFSTSYNSNLGSQMAKNSLFPLGQHRGNQDVFTGSSSLPNQSGLHSYSENDITESDNTLSSATANTVVEVPSLSIDPPSDNTLSSGSSNNNNINNDNNKSPIQQHLLKSPPNTTTSPFNVSTPSTPSNNDNSPTLSSCSSSPTTFVSHSPSSNSNAFLSNINHNLNFESPLSSPPLLGNNNNIFNEEVSAETLQKSLICKRKMEDFYSYLFECEKNSRYNPLLNKRKISQKKSILEDSLINKLKNKPPAFKSFLFGNQQPQDSSTTNNSNTENNTSFHNHILNKFHRDHKRSYSTNTPSSNSTTANDTNPTNSPILSGSTHHAQSLSASNLESAIFDSDLKNKRKSLLKRKLNPNRLSLTLSHSTNRNISNNLESVPNTYSNDTTNNSSNNSPNLSSSNSGAPNTKQPFNILPSFDGGRLKKIQTNIKGLFNDGIQMPTIQMPSFPQLKKKRDIFSFSGHKKKDFNDSNKSDFKRSTSTLSKNINSVLDAISMDNDEIRSSSDSIAPPRPRNRALSKAYRKMLQLTPKVIELHDITLMSNRLENKILQREKELDELEKKSNQFKKELFENYNKLLQASDTSKEFVIANQDRSYQIQSQLDKTKPYIDLTYNSITNLFEKSKNLENTVQLLKRTKKTSPLTAFLFKFFMISYFTQFFYSFLNLLKKNNNNNSNNINNNSNSNNNFSLLNNNNNSNNNLEYYEPIFNDDSNNLSSVNKNNNVNSNNNNNNNNINNSQENIENNISITTNIDSNHLNNFNNTNNKIKADSSNKIDINEMDIVKPSKKVPTINVPDSNIDKDTEVSPSYHNNNSNNNNNNNQKVMKIAKFNLEAMSKSIAKMREIDDQDFADY</sequence>
<reference evidence="7" key="1">
    <citation type="journal article" date="2011" name="Genome Biol.">
        <title>Comparative genomics of the social amoebae Dictyostelium discoideum and Dictyostelium purpureum.</title>
        <authorList>
            <consortium name="US DOE Joint Genome Institute (JGI-PGF)"/>
            <person name="Sucgang R."/>
            <person name="Kuo A."/>
            <person name="Tian X."/>
            <person name="Salerno W."/>
            <person name="Parikh A."/>
            <person name="Feasley C.L."/>
            <person name="Dalin E."/>
            <person name="Tu H."/>
            <person name="Huang E."/>
            <person name="Barry K."/>
            <person name="Lindquist E."/>
            <person name="Shapiro H."/>
            <person name="Bruce D."/>
            <person name="Schmutz J."/>
            <person name="Salamov A."/>
            <person name="Fey P."/>
            <person name="Gaudet P."/>
            <person name="Anjard C."/>
            <person name="Babu M.M."/>
            <person name="Basu S."/>
            <person name="Bushmanova Y."/>
            <person name="van der Wel H."/>
            <person name="Katoh-Kurasawa M."/>
            <person name="Dinh C."/>
            <person name="Coutinho P.M."/>
            <person name="Saito T."/>
            <person name="Elias M."/>
            <person name="Schaap P."/>
            <person name="Kay R.R."/>
            <person name="Henrissat B."/>
            <person name="Eichinger L."/>
            <person name="Rivero F."/>
            <person name="Putnam N.H."/>
            <person name="West C.M."/>
            <person name="Loomis W.F."/>
            <person name="Chisholm R.L."/>
            <person name="Shaulsky G."/>
            <person name="Strassmann J.E."/>
            <person name="Queller D.C."/>
            <person name="Kuspa A."/>
            <person name="Grigoriev I.V."/>
        </authorList>
    </citation>
    <scope>NUCLEOTIDE SEQUENCE [LARGE SCALE GENOMIC DNA]</scope>
    <source>
        <strain evidence="7">QSDP1</strain>
    </source>
</reference>
<feature type="compositionally biased region" description="Low complexity" evidence="4">
    <location>
        <begin position="493"/>
        <end position="506"/>
    </location>
</feature>
<dbReference type="FunCoup" id="F0ZXY3">
    <property type="interactions" value="937"/>
</dbReference>
<feature type="compositionally biased region" description="Polar residues" evidence="4">
    <location>
        <begin position="593"/>
        <end position="607"/>
    </location>
</feature>
<dbReference type="Proteomes" id="UP000001064">
    <property type="component" value="Unassembled WGS sequence"/>
</dbReference>
<feature type="compositionally biased region" description="Low complexity" evidence="4">
    <location>
        <begin position="523"/>
        <end position="544"/>
    </location>
</feature>
<keyword evidence="5" id="KW-0472">Membrane</keyword>
<feature type="region of interest" description="Disordered" evidence="4">
    <location>
        <begin position="201"/>
        <end position="237"/>
    </location>
</feature>
<feature type="compositionally biased region" description="Polar residues" evidence="4">
    <location>
        <begin position="148"/>
        <end position="163"/>
    </location>
</feature>
<dbReference type="AlphaFoldDB" id="F0ZXY3"/>
<feature type="compositionally biased region" description="Polar residues" evidence="4">
    <location>
        <begin position="107"/>
        <end position="123"/>
    </location>
</feature>
<feature type="region of interest" description="Disordered" evidence="4">
    <location>
        <begin position="938"/>
        <end position="965"/>
    </location>
</feature>
<feature type="compositionally biased region" description="Basic and acidic residues" evidence="4">
    <location>
        <begin position="16"/>
        <end position="100"/>
    </location>
</feature>
<dbReference type="VEuPathDB" id="AmoebaDB:DICPUDRAFT_99283"/>
<dbReference type="GO" id="GO:0006355">
    <property type="term" value="P:regulation of DNA-templated transcription"/>
    <property type="evidence" value="ECO:0007669"/>
    <property type="project" value="InterPro"/>
</dbReference>
<evidence type="ECO:0000313" key="6">
    <source>
        <dbReference type="EMBL" id="EGC31187.1"/>
    </source>
</evidence>
<keyword evidence="3" id="KW-0175">Coiled coil</keyword>
<feature type="region of interest" description="Disordered" evidence="4">
    <location>
        <begin position="480"/>
        <end position="506"/>
    </location>
</feature>
<dbReference type="PANTHER" id="PTHR14027">
    <property type="entry name" value="RNA POLYMERASE-ASSOCIATED PROTEIN CTR9"/>
    <property type="match status" value="1"/>
</dbReference>
<feature type="region of interest" description="Disordered" evidence="4">
    <location>
        <begin position="148"/>
        <end position="171"/>
    </location>
</feature>
<feature type="compositionally biased region" description="Polar residues" evidence="4">
    <location>
        <begin position="545"/>
        <end position="554"/>
    </location>
</feature>
<dbReference type="OMA" id="FECEKNS"/>
<feature type="compositionally biased region" description="Polar residues" evidence="4">
    <location>
        <begin position="260"/>
        <end position="296"/>
    </location>
</feature>
<feature type="compositionally biased region" description="Low complexity" evidence="4">
    <location>
        <begin position="203"/>
        <end position="228"/>
    </location>
</feature>
<dbReference type="InParanoid" id="F0ZXY3"/>
<dbReference type="GO" id="GO:0000993">
    <property type="term" value="F:RNA polymerase II complex binding"/>
    <property type="evidence" value="ECO:0000318"/>
    <property type="project" value="GO_Central"/>
</dbReference>
<dbReference type="OrthoDB" id="21521at2759"/>
<feature type="transmembrane region" description="Helical" evidence="5">
    <location>
        <begin position="872"/>
        <end position="893"/>
    </location>
</feature>
<feature type="coiled-coil region" evidence="3">
    <location>
        <begin position="769"/>
        <end position="796"/>
    </location>
</feature>
<dbReference type="PANTHER" id="PTHR14027:SF2">
    <property type="entry name" value="RNA POLYMERASE-ASSOCIATED PROTEIN CTR9 HOMOLOG"/>
    <property type="match status" value="1"/>
</dbReference>
<feature type="compositionally biased region" description="Low complexity" evidence="4">
    <location>
        <begin position="309"/>
        <end position="330"/>
    </location>
</feature>
<feature type="region of interest" description="Disordered" evidence="4">
    <location>
        <begin position="593"/>
        <end position="645"/>
    </location>
</feature>
<name>F0ZXY3_DICPU</name>
<evidence type="ECO:0000256" key="4">
    <source>
        <dbReference type="SAM" id="MobiDB-lite"/>
    </source>
</evidence>
<keyword evidence="5" id="KW-1133">Transmembrane helix</keyword>
<dbReference type="InterPro" id="IPR031101">
    <property type="entry name" value="Ctr9"/>
</dbReference>
<dbReference type="GeneID" id="10506030"/>
<dbReference type="GO" id="GO:0006368">
    <property type="term" value="P:transcription elongation by RNA polymerase II"/>
    <property type="evidence" value="ECO:0000318"/>
    <property type="project" value="GO_Central"/>
</dbReference>
<evidence type="ECO:0000256" key="2">
    <source>
        <dbReference type="ARBA" id="ARBA00022803"/>
    </source>
</evidence>
<dbReference type="GO" id="GO:0016593">
    <property type="term" value="C:Cdc73/Paf1 complex"/>
    <property type="evidence" value="ECO:0000318"/>
    <property type="project" value="GO_Central"/>
</dbReference>
<feature type="compositionally biased region" description="Low complexity" evidence="4">
    <location>
        <begin position="339"/>
        <end position="382"/>
    </location>
</feature>
<gene>
    <name evidence="6" type="ORF">DICPUDRAFT_99283</name>
</gene>
<keyword evidence="7" id="KW-1185">Reference proteome</keyword>
<feature type="region of interest" description="Disordered" evidence="4">
    <location>
        <begin position="1"/>
        <end position="123"/>
    </location>
</feature>
<dbReference type="KEGG" id="dpp:DICPUDRAFT_99283"/>
<evidence type="ECO:0000313" key="7">
    <source>
        <dbReference type="Proteomes" id="UP000001064"/>
    </source>
</evidence>
<evidence type="ECO:0000256" key="5">
    <source>
        <dbReference type="SAM" id="Phobius"/>
    </source>
</evidence>
<keyword evidence="1" id="KW-0677">Repeat</keyword>